<dbReference type="SUPFAM" id="SSF53474">
    <property type="entry name" value="alpha/beta-Hydrolases"/>
    <property type="match status" value="1"/>
</dbReference>
<evidence type="ECO:0000313" key="1">
    <source>
        <dbReference type="EMBL" id="BDU77923.1"/>
    </source>
</evidence>
<dbReference type="Gene3D" id="3.40.50.1820">
    <property type="entry name" value="alpha/beta hydrolase"/>
    <property type="match status" value="1"/>
</dbReference>
<gene>
    <name evidence="1" type="ORF">METESE_28810</name>
</gene>
<organism evidence="1 2">
    <name type="scientific">Mesoterricola sediminis</name>
    <dbReference type="NCBI Taxonomy" id="2927980"/>
    <lineage>
        <taxon>Bacteria</taxon>
        <taxon>Pseudomonadati</taxon>
        <taxon>Acidobacteriota</taxon>
        <taxon>Holophagae</taxon>
        <taxon>Holophagales</taxon>
        <taxon>Holophagaceae</taxon>
        <taxon>Mesoterricola</taxon>
    </lineage>
</organism>
<evidence type="ECO:0000313" key="2">
    <source>
        <dbReference type="Proteomes" id="UP001228113"/>
    </source>
</evidence>
<dbReference type="EMBL" id="AP027081">
    <property type="protein sequence ID" value="BDU77923.1"/>
    <property type="molecule type" value="Genomic_DNA"/>
</dbReference>
<dbReference type="Proteomes" id="UP001228113">
    <property type="component" value="Chromosome"/>
</dbReference>
<keyword evidence="2" id="KW-1185">Reference proteome</keyword>
<evidence type="ECO:0008006" key="3">
    <source>
        <dbReference type="Google" id="ProtNLM"/>
    </source>
</evidence>
<sequence length="306" mass="32338">MKRTALLAFLGAVGIWLALNGLAGWILLPPRLLRVPLPPRTEQAKADLRAQIAGGAGRWSAFPCQGGQGRRLQVWRLDRPGSRGVAVLLHGFGDDGWGPAPRLLDLPGWDGAVFTFRGRDADPTAPSTLGAWEQQDAEAVVRALEAAGTPRERILLVGASQGAGVALLALQRLEAHGGPLAGALLESPFASLPEAARDHLRGTLGWLEVLLRPALRLALWKASREVGLNLADVAPSQAARGLRTPLAFLAGDRDGITPLTGVRAVAGPGADLTVVPGADHLEAGRKVAGGWRTWAGRRLRAWNLDL</sequence>
<dbReference type="InterPro" id="IPR029058">
    <property type="entry name" value="AB_hydrolase_fold"/>
</dbReference>
<reference evidence="1" key="1">
    <citation type="journal article" date="2023" name="Int. J. Syst. Evol. Microbiol.">
        <title>Mesoterricola silvestris gen. nov., sp. nov., Mesoterricola sediminis sp. nov., Geothrix oryzae sp. nov., Geothrix edaphica sp. nov., Geothrix rubra sp. nov., and Geothrix limicola sp. nov., six novel members of Acidobacteriota isolated from soils.</title>
        <authorList>
            <person name="Itoh H."/>
            <person name="Sugisawa Y."/>
            <person name="Mise K."/>
            <person name="Xu Z."/>
            <person name="Kuniyasu M."/>
            <person name="Ushijima N."/>
            <person name="Kawano K."/>
            <person name="Kobayashi E."/>
            <person name="Shiratori Y."/>
            <person name="Masuda Y."/>
            <person name="Senoo K."/>
        </authorList>
    </citation>
    <scope>NUCLEOTIDE SEQUENCE</scope>
    <source>
        <strain evidence="1">W786</strain>
    </source>
</reference>
<dbReference type="AlphaFoldDB" id="A0AA48H8K3"/>
<accession>A0AA48H8K3</accession>
<dbReference type="RefSeq" id="WP_243345894.1">
    <property type="nucleotide sequence ID" value="NZ_AP027081.1"/>
</dbReference>
<name>A0AA48H8K3_9BACT</name>
<proteinExistence type="predicted"/>
<protein>
    <recommendedName>
        <fullName evidence="3">Serine aminopeptidase S33 domain-containing protein</fullName>
    </recommendedName>
</protein>
<dbReference type="KEGG" id="msea:METESE_28810"/>